<keyword evidence="2" id="KW-0539">Nucleus</keyword>
<dbReference type="EMBL" id="MNUE01000003">
    <property type="protein sequence ID" value="OJD38866.1"/>
    <property type="molecule type" value="Genomic_DNA"/>
</dbReference>
<evidence type="ECO:0000313" key="5">
    <source>
        <dbReference type="EMBL" id="OJD38866.1"/>
    </source>
</evidence>
<dbReference type="Proteomes" id="UP000183809">
    <property type="component" value="Unassembled WGS sequence"/>
</dbReference>
<dbReference type="InterPro" id="IPR011993">
    <property type="entry name" value="PH-like_dom_sf"/>
</dbReference>
<gene>
    <name evidence="5" type="ORF">BKCO1_3000246</name>
</gene>
<organism evidence="5 6">
    <name type="scientific">Diplodia corticola</name>
    <dbReference type="NCBI Taxonomy" id="236234"/>
    <lineage>
        <taxon>Eukaryota</taxon>
        <taxon>Fungi</taxon>
        <taxon>Dikarya</taxon>
        <taxon>Ascomycota</taxon>
        <taxon>Pezizomycotina</taxon>
        <taxon>Dothideomycetes</taxon>
        <taxon>Dothideomycetes incertae sedis</taxon>
        <taxon>Botryosphaeriales</taxon>
        <taxon>Botryosphaeriaceae</taxon>
        <taxon>Diplodia</taxon>
    </lineage>
</organism>
<dbReference type="PROSITE" id="PS50196">
    <property type="entry name" value="RANBD1"/>
    <property type="match status" value="1"/>
</dbReference>
<comment type="subcellular location">
    <subcellularLocation>
        <location evidence="1">Nucleus</location>
    </subcellularLocation>
</comment>
<feature type="compositionally biased region" description="Polar residues" evidence="3">
    <location>
        <begin position="30"/>
        <end position="43"/>
    </location>
</feature>
<dbReference type="PANTHER" id="PTHR23138">
    <property type="entry name" value="RAN BINDING PROTEIN"/>
    <property type="match status" value="1"/>
</dbReference>
<evidence type="ECO:0000256" key="3">
    <source>
        <dbReference type="SAM" id="MobiDB-lite"/>
    </source>
</evidence>
<name>A0A1J9RFL2_9PEZI</name>
<protein>
    <submittedName>
        <fullName evidence="5">Nuclear protein export protein</fullName>
    </submittedName>
</protein>
<feature type="region of interest" description="Disordered" evidence="3">
    <location>
        <begin position="287"/>
        <end position="439"/>
    </location>
</feature>
<dbReference type="PANTHER" id="PTHR23138:SF142">
    <property type="entry name" value="RAN-BINDING PROTEIN 3B-RELATED"/>
    <property type="match status" value="1"/>
</dbReference>
<comment type="caution">
    <text evidence="5">The sequence shown here is derived from an EMBL/GenBank/DDBJ whole genome shotgun (WGS) entry which is preliminary data.</text>
</comment>
<evidence type="ECO:0000256" key="2">
    <source>
        <dbReference type="ARBA" id="ARBA00023242"/>
    </source>
</evidence>
<dbReference type="RefSeq" id="XP_020134477.1">
    <property type="nucleotide sequence ID" value="XM_020274148.1"/>
</dbReference>
<dbReference type="AlphaFoldDB" id="A0A1J9RFL2"/>
<proteinExistence type="predicted"/>
<feature type="region of interest" description="Disordered" evidence="3">
    <location>
        <begin position="27"/>
        <end position="273"/>
    </location>
</feature>
<dbReference type="InterPro" id="IPR000156">
    <property type="entry name" value="Ran_bind_dom"/>
</dbReference>
<feature type="compositionally biased region" description="Gly residues" evidence="3">
    <location>
        <begin position="351"/>
        <end position="380"/>
    </location>
</feature>
<dbReference type="STRING" id="236234.A0A1J9RFL2"/>
<dbReference type="GO" id="GO:0005634">
    <property type="term" value="C:nucleus"/>
    <property type="evidence" value="ECO:0007669"/>
    <property type="project" value="UniProtKB-SubCell"/>
</dbReference>
<dbReference type="GeneID" id="31014409"/>
<feature type="compositionally biased region" description="Basic and acidic residues" evidence="3">
    <location>
        <begin position="173"/>
        <end position="208"/>
    </location>
</feature>
<feature type="compositionally biased region" description="Low complexity" evidence="3">
    <location>
        <begin position="340"/>
        <end position="350"/>
    </location>
</feature>
<dbReference type="SUPFAM" id="SSF50729">
    <property type="entry name" value="PH domain-like"/>
    <property type="match status" value="1"/>
</dbReference>
<feature type="compositionally biased region" description="Basic and acidic residues" evidence="3">
    <location>
        <begin position="115"/>
        <end position="141"/>
    </location>
</feature>
<dbReference type="Gene3D" id="2.30.29.30">
    <property type="entry name" value="Pleckstrin-homology domain (PH domain)/Phosphotyrosine-binding domain (PTB)"/>
    <property type="match status" value="1"/>
</dbReference>
<feature type="compositionally biased region" description="Basic and acidic residues" evidence="3">
    <location>
        <begin position="221"/>
        <end position="235"/>
    </location>
</feature>
<reference evidence="5 6" key="1">
    <citation type="submission" date="2016-10" db="EMBL/GenBank/DDBJ databases">
        <title>Proteomics and genomics reveal pathogen-plant mechanisms compatible with a hemibiotrophic lifestyle of Diplodia corticola.</title>
        <authorList>
            <person name="Fernandes I."/>
            <person name="De Jonge R."/>
            <person name="Van De Peer Y."/>
            <person name="Devreese B."/>
            <person name="Alves A."/>
            <person name="Esteves A.C."/>
        </authorList>
    </citation>
    <scope>NUCLEOTIDE SEQUENCE [LARGE SCALE GENOMIC DNA]</scope>
    <source>
        <strain evidence="5 6">CBS 112549</strain>
    </source>
</reference>
<sequence length="570" mass="60228">MARDEQTQDPGFTSAVDQVAKGITAADRVASTSSLKSLGQGSDTEGAERPVREKLKKTSIAGLPRDIFSDDDHEMSGASDKEAATEDAAGNSNNNGEARGRVRKKRSFEDMGGVRAEKQGRKRSRDVTVRDQPELTKRKPAGENGTIKEGSESPPSSAERTRRGMLSPKGKRNREEFEEKGDKASAEVKDTDPTEKVSTEKTSSDEPKVKRHRDSNSPEPGEEKSTVETKAEESKVPQGSGFANTSATSPFAVLAASKSPTPTGSQPQTSDTAFKASGFGALASASTSPFGALAGTSKPASSPFGSATAAAKPTITGLSGSSTPSSFGGLTSSSENKSPFAAAATTSSFGNFGGSGLGGGFGGGGFGGGGKITGFGGGSGPKITGLSEKPARPFGAPKDEKEDEEGSGDEAGDEEKEKVLSPTNEEDKKDERFFEQDVETGEENEETIFVCRAKLYNFVKVTDTKKEWKERGLGNLKVNVKKQSPEDAEKKAPKKARFVMRADGSHRVVLNSPIQKELKVGDVKGDKPTNGLILFMGTMDGEDLETLQLKMKQQNAEGLWDKVSALQQEM</sequence>
<evidence type="ECO:0000313" key="6">
    <source>
        <dbReference type="Proteomes" id="UP000183809"/>
    </source>
</evidence>
<dbReference type="Pfam" id="PF00638">
    <property type="entry name" value="Ran_BP1"/>
    <property type="match status" value="1"/>
</dbReference>
<dbReference type="InterPro" id="IPR045255">
    <property type="entry name" value="RanBP1-like"/>
</dbReference>
<evidence type="ECO:0000256" key="1">
    <source>
        <dbReference type="ARBA" id="ARBA00004123"/>
    </source>
</evidence>
<dbReference type="SMART" id="SM00160">
    <property type="entry name" value="RanBD"/>
    <property type="match status" value="1"/>
</dbReference>
<feature type="compositionally biased region" description="Basic and acidic residues" evidence="3">
    <location>
        <begin position="415"/>
        <end position="435"/>
    </location>
</feature>
<feature type="domain" description="RanBD1" evidence="4">
    <location>
        <begin position="415"/>
        <end position="557"/>
    </location>
</feature>
<feature type="compositionally biased region" description="Polar residues" evidence="3">
    <location>
        <begin position="316"/>
        <end position="337"/>
    </location>
</feature>
<accession>A0A1J9RFL2</accession>
<feature type="compositionally biased region" description="Acidic residues" evidence="3">
    <location>
        <begin position="401"/>
        <end position="414"/>
    </location>
</feature>
<dbReference type="OrthoDB" id="185618at2759"/>
<feature type="compositionally biased region" description="Polar residues" evidence="3">
    <location>
        <begin position="258"/>
        <end position="272"/>
    </location>
</feature>
<evidence type="ECO:0000259" key="4">
    <source>
        <dbReference type="PROSITE" id="PS50196"/>
    </source>
</evidence>
<keyword evidence="6" id="KW-1185">Reference proteome</keyword>